<name>A0ABN8LSR3_9CNID</name>
<evidence type="ECO:0000256" key="4">
    <source>
        <dbReference type="ARBA" id="ARBA00023136"/>
    </source>
</evidence>
<dbReference type="Pfam" id="PF02351">
    <property type="entry name" value="GDNF"/>
    <property type="match status" value="1"/>
</dbReference>
<keyword evidence="5" id="KW-0325">Glycoprotein</keyword>
<comment type="subcellular location">
    <subcellularLocation>
        <location evidence="1">Cell membrane</location>
    </subcellularLocation>
</comment>
<proteinExistence type="predicted"/>
<evidence type="ECO:0000313" key="9">
    <source>
        <dbReference type="Proteomes" id="UP001159427"/>
    </source>
</evidence>
<keyword evidence="9" id="KW-1185">Reference proteome</keyword>
<keyword evidence="2" id="KW-1003">Cell membrane</keyword>
<evidence type="ECO:0000256" key="3">
    <source>
        <dbReference type="ARBA" id="ARBA00022729"/>
    </source>
</evidence>
<dbReference type="InterPro" id="IPR039596">
    <property type="entry name" value="GAS1"/>
</dbReference>
<comment type="caution">
    <text evidence="8">The sequence shown here is derived from an EMBL/GenBank/DDBJ whole genome shotgun (WGS) entry which is preliminary data.</text>
</comment>
<evidence type="ECO:0000313" key="8">
    <source>
        <dbReference type="EMBL" id="CAH3018125.1"/>
    </source>
</evidence>
<feature type="signal peptide" evidence="6">
    <location>
        <begin position="1"/>
        <end position="16"/>
    </location>
</feature>
<evidence type="ECO:0000256" key="2">
    <source>
        <dbReference type="ARBA" id="ARBA00022475"/>
    </source>
</evidence>
<feature type="domain" description="GDNF/GAS1" evidence="7">
    <location>
        <begin position="126"/>
        <end position="203"/>
    </location>
</feature>
<protein>
    <recommendedName>
        <fullName evidence="7">GDNF/GAS1 domain-containing protein</fullName>
    </recommendedName>
</protein>
<accession>A0ABN8LSR3</accession>
<dbReference type="PANTHER" id="PTHR16840">
    <property type="entry name" value="GROWTH ARREST-SPECIFIC PROTEIN 1"/>
    <property type="match status" value="1"/>
</dbReference>
<sequence>MRWILWLMNLLALSRSESFCWDALSSCQHDFPCAIKLSGLFTPQCKKALGFRYDPRYGPFPEITGSMEPKCPSKCVQTIKNLTSSPKGKAVESCLCKPGDGVCLTIIARLKRCVNGSDKNDTIFSCTAARKRCNKDKNCKKNQYNFLRRCSDLISGVECSQDCKESQKELLGSKLGSALLECDCDGREERYCRSIRSNYENLCKPKTRKTRDPDFPTVPQLFYYVNSSPNSQFGLPMWILNAVILAHVFALYH</sequence>
<reference evidence="8 9" key="1">
    <citation type="submission" date="2022-05" db="EMBL/GenBank/DDBJ databases">
        <authorList>
            <consortium name="Genoscope - CEA"/>
            <person name="William W."/>
        </authorList>
    </citation>
    <scope>NUCLEOTIDE SEQUENCE [LARGE SCALE GENOMIC DNA]</scope>
</reference>
<dbReference type="SMART" id="SM00907">
    <property type="entry name" value="GDNF"/>
    <property type="match status" value="2"/>
</dbReference>
<keyword evidence="4" id="KW-0472">Membrane</keyword>
<organism evidence="8 9">
    <name type="scientific">Porites evermanni</name>
    <dbReference type="NCBI Taxonomy" id="104178"/>
    <lineage>
        <taxon>Eukaryota</taxon>
        <taxon>Metazoa</taxon>
        <taxon>Cnidaria</taxon>
        <taxon>Anthozoa</taxon>
        <taxon>Hexacorallia</taxon>
        <taxon>Scleractinia</taxon>
        <taxon>Fungiina</taxon>
        <taxon>Poritidae</taxon>
        <taxon>Porites</taxon>
    </lineage>
</organism>
<evidence type="ECO:0000256" key="1">
    <source>
        <dbReference type="ARBA" id="ARBA00004236"/>
    </source>
</evidence>
<dbReference type="PANTHER" id="PTHR16840:SF3">
    <property type="entry name" value="GROWTH ARREST-SPECIFIC PROTEIN 1"/>
    <property type="match status" value="1"/>
</dbReference>
<evidence type="ECO:0000256" key="6">
    <source>
        <dbReference type="SAM" id="SignalP"/>
    </source>
</evidence>
<feature type="domain" description="GDNF/GAS1" evidence="7">
    <location>
        <begin position="20"/>
        <end position="113"/>
    </location>
</feature>
<dbReference type="EMBL" id="CALNXI010000079">
    <property type="protein sequence ID" value="CAH3018125.1"/>
    <property type="molecule type" value="Genomic_DNA"/>
</dbReference>
<evidence type="ECO:0000256" key="5">
    <source>
        <dbReference type="ARBA" id="ARBA00023180"/>
    </source>
</evidence>
<gene>
    <name evidence="8" type="ORF">PEVE_00041489</name>
</gene>
<dbReference type="Proteomes" id="UP001159427">
    <property type="component" value="Unassembled WGS sequence"/>
</dbReference>
<dbReference type="InterPro" id="IPR016017">
    <property type="entry name" value="GDNF/GAS1"/>
</dbReference>
<evidence type="ECO:0000259" key="7">
    <source>
        <dbReference type="SMART" id="SM00907"/>
    </source>
</evidence>
<keyword evidence="3 6" id="KW-0732">Signal</keyword>
<feature type="chain" id="PRO_5045668421" description="GDNF/GAS1 domain-containing protein" evidence="6">
    <location>
        <begin position="17"/>
        <end position="253"/>
    </location>
</feature>